<feature type="transmembrane region" description="Helical" evidence="1">
    <location>
        <begin position="92"/>
        <end position="112"/>
    </location>
</feature>
<dbReference type="EMBL" id="JADPYN010000021">
    <property type="protein sequence ID" value="MBF9304344.1"/>
    <property type="molecule type" value="Genomic_DNA"/>
</dbReference>
<reference evidence="2" key="2">
    <citation type="submission" date="2020-11" db="EMBL/GenBank/DDBJ databases">
        <title>Molecular epidemiology and genomic profiles of multidrug-resistant bacteria collected from clinical sources in South Africa.</title>
        <authorList>
            <person name="Asante J."/>
            <person name="Amoako D.G."/>
        </authorList>
    </citation>
    <scope>NUCLEOTIDE SEQUENCE</scope>
    <source>
        <strain evidence="2">C68</strain>
    </source>
</reference>
<keyword evidence="1" id="KW-0472">Membrane</keyword>
<feature type="transmembrane region" description="Helical" evidence="1">
    <location>
        <begin position="7"/>
        <end position="24"/>
    </location>
</feature>
<accession>A0A7D8FAQ4</accession>
<keyword evidence="1" id="KW-1133">Transmembrane helix</keyword>
<organism evidence="2 5">
    <name type="scientific">Staphylococcus epidermidis</name>
    <dbReference type="NCBI Taxonomy" id="1282"/>
    <lineage>
        <taxon>Bacteria</taxon>
        <taxon>Bacillati</taxon>
        <taxon>Bacillota</taxon>
        <taxon>Bacilli</taxon>
        <taxon>Bacillales</taxon>
        <taxon>Staphylococcaceae</taxon>
        <taxon>Staphylococcus</taxon>
    </lineage>
</organism>
<comment type="caution">
    <text evidence="2">The sequence shown here is derived from an EMBL/GenBank/DDBJ whole genome shotgun (WGS) entry which is preliminary data.</text>
</comment>
<dbReference type="EMBL" id="PEJG01000002">
    <property type="protein sequence ID" value="PIH11130.1"/>
    <property type="molecule type" value="Genomic_DNA"/>
</dbReference>
<evidence type="ECO:0000313" key="4">
    <source>
        <dbReference type="Proteomes" id="UP000228502"/>
    </source>
</evidence>
<feature type="transmembrane region" description="Helical" evidence="1">
    <location>
        <begin position="55"/>
        <end position="80"/>
    </location>
</feature>
<evidence type="ECO:0000313" key="3">
    <source>
        <dbReference type="EMBL" id="PIH11130.1"/>
    </source>
</evidence>
<feature type="transmembrane region" description="Helical" evidence="1">
    <location>
        <begin position="30"/>
        <end position="48"/>
    </location>
</feature>
<reference evidence="3 4" key="1">
    <citation type="submission" date="2017-10" db="EMBL/GenBank/DDBJ databases">
        <title>genome sequences of Staph epi in chlorhexidine trial.</title>
        <authorList>
            <person name="Greninger A.L."/>
            <person name="Addetia A."/>
            <person name="Qin X."/>
            <person name="Zerr D."/>
        </authorList>
    </citation>
    <scope>NUCLEOTIDE SEQUENCE [LARGE SCALE GENOMIC DNA]</scope>
    <source>
        <strain evidence="3 4">SCH-17</strain>
    </source>
</reference>
<dbReference type="Proteomes" id="UP000622362">
    <property type="component" value="Unassembled WGS sequence"/>
</dbReference>
<name>A0A7D8FAQ4_STAEP</name>
<evidence type="ECO:0000256" key="1">
    <source>
        <dbReference type="SAM" id="Phobius"/>
    </source>
</evidence>
<dbReference type="AlphaFoldDB" id="A0A7D8FAQ4"/>
<evidence type="ECO:0000313" key="2">
    <source>
        <dbReference type="EMBL" id="MBF9304344.1"/>
    </source>
</evidence>
<sequence length="113" mass="13039">MKNILKLIFLFLISLIPIEFIGLMTDYQTGLLLGYLPFIIVTIILGYLTRSFILYFLVFVSRILGTFIFVICANLCLNFYEVDFYFKPFDVLGFVVFLSILSQLMILITIGLV</sequence>
<gene>
    <name evidence="3" type="ORF">CTJ08_02145</name>
    <name evidence="2" type="ORF">I3V53_09695</name>
</gene>
<proteinExistence type="predicted"/>
<keyword evidence="1" id="KW-0812">Transmembrane</keyword>
<dbReference type="Proteomes" id="UP000228502">
    <property type="component" value="Unassembled WGS sequence"/>
</dbReference>
<dbReference type="RefSeq" id="WP_001830719.1">
    <property type="nucleotide sequence ID" value="NZ_CABGJO010000006.1"/>
</dbReference>
<evidence type="ECO:0000313" key="5">
    <source>
        <dbReference type="Proteomes" id="UP000622362"/>
    </source>
</evidence>
<protein>
    <submittedName>
        <fullName evidence="2">Uncharacterized protein</fullName>
    </submittedName>
</protein>